<organism evidence="1 2">
    <name type="scientific">Caerostris darwini</name>
    <dbReference type="NCBI Taxonomy" id="1538125"/>
    <lineage>
        <taxon>Eukaryota</taxon>
        <taxon>Metazoa</taxon>
        <taxon>Ecdysozoa</taxon>
        <taxon>Arthropoda</taxon>
        <taxon>Chelicerata</taxon>
        <taxon>Arachnida</taxon>
        <taxon>Araneae</taxon>
        <taxon>Araneomorphae</taxon>
        <taxon>Entelegynae</taxon>
        <taxon>Araneoidea</taxon>
        <taxon>Araneidae</taxon>
        <taxon>Caerostris</taxon>
    </lineage>
</organism>
<comment type="caution">
    <text evidence="1">The sequence shown here is derived from an EMBL/GenBank/DDBJ whole genome shotgun (WGS) entry which is preliminary data.</text>
</comment>
<evidence type="ECO:0000313" key="2">
    <source>
        <dbReference type="Proteomes" id="UP001054837"/>
    </source>
</evidence>
<dbReference type="Proteomes" id="UP001054837">
    <property type="component" value="Unassembled WGS sequence"/>
</dbReference>
<protein>
    <submittedName>
        <fullName evidence="1">Uncharacterized protein</fullName>
    </submittedName>
</protein>
<dbReference type="EMBL" id="BPLQ01011939">
    <property type="protein sequence ID" value="GIY61427.1"/>
    <property type="molecule type" value="Genomic_DNA"/>
</dbReference>
<keyword evidence="2" id="KW-1185">Reference proteome</keyword>
<gene>
    <name evidence="1" type="ORF">CDAR_541951</name>
</gene>
<name>A0AAV4UUB6_9ARAC</name>
<dbReference type="AlphaFoldDB" id="A0AAV4UUB6"/>
<sequence>MRSHPVFTAPILILEYNQIQLVGETHWLEPVGIVPSPASQSIDVTAKGGKDHSKHRQRVAGEHLTWIFIWVSIKEVFCFACDSK</sequence>
<evidence type="ECO:0000313" key="1">
    <source>
        <dbReference type="EMBL" id="GIY61427.1"/>
    </source>
</evidence>
<proteinExistence type="predicted"/>
<accession>A0AAV4UUB6</accession>
<reference evidence="1 2" key="1">
    <citation type="submission" date="2021-06" db="EMBL/GenBank/DDBJ databases">
        <title>Caerostris darwini draft genome.</title>
        <authorList>
            <person name="Kono N."/>
            <person name="Arakawa K."/>
        </authorList>
    </citation>
    <scope>NUCLEOTIDE SEQUENCE [LARGE SCALE GENOMIC DNA]</scope>
</reference>